<organism evidence="1 2">
    <name type="scientific">Candidatus Harrisonbacteria bacterium CG10_big_fil_rev_8_21_14_0_10_40_38</name>
    <dbReference type="NCBI Taxonomy" id="1974583"/>
    <lineage>
        <taxon>Bacteria</taxon>
        <taxon>Candidatus Harrisoniibacteriota</taxon>
    </lineage>
</organism>
<accession>A0A2H0UT85</accession>
<protein>
    <submittedName>
        <fullName evidence="1">Uncharacterized protein</fullName>
    </submittedName>
</protein>
<dbReference type="Proteomes" id="UP000231157">
    <property type="component" value="Unassembled WGS sequence"/>
</dbReference>
<dbReference type="AlphaFoldDB" id="A0A2H0UT85"/>
<evidence type="ECO:0000313" key="1">
    <source>
        <dbReference type="EMBL" id="PIR89607.1"/>
    </source>
</evidence>
<name>A0A2H0UT85_9BACT</name>
<reference evidence="2" key="1">
    <citation type="submission" date="2017-09" db="EMBL/GenBank/DDBJ databases">
        <title>Depth-based differentiation of microbial function through sediment-hosted aquifers and enrichment of novel symbionts in the deep terrestrial subsurface.</title>
        <authorList>
            <person name="Probst A.J."/>
            <person name="Ladd B."/>
            <person name="Jarett J.K."/>
            <person name="Geller-Mcgrath D.E."/>
            <person name="Sieber C.M.K."/>
            <person name="Emerson J.B."/>
            <person name="Anantharaman K."/>
            <person name="Thomas B.C."/>
            <person name="Malmstrom R."/>
            <person name="Stieglmeier M."/>
            <person name="Klingl A."/>
            <person name="Woyke T."/>
            <person name="Ryan C.M."/>
            <person name="Banfield J.F."/>
        </authorList>
    </citation>
    <scope>NUCLEOTIDE SEQUENCE [LARGE SCALE GENOMIC DNA]</scope>
</reference>
<sequence>MNQPNRQNEPIEPFVGVPRYIIERVREGDKNAKNRLTYSEYEIYIWMRLQADMQGVATVSIAGLLADLPHHQSTDNISKFVRSLRKKKYIYYAPRQGVGGSFKVHFDDWMLKGRRIKHINELFEREQLLSAGADLTKEEAEVSQNSTPVPPKLATGNKHGFTALNDVFKNPELRSRYTNTDTQKYTKADDYSTAFKEEGMRKKVATPDFEPRSPAERRCKEIAEAVGDPYIHFIIAMLKECKNDIEPIEEGYDNFLSARQNYEREGKRVENPAALFNRCVVTAVENWKYEKGIE</sequence>
<dbReference type="EMBL" id="PFAZ01000001">
    <property type="protein sequence ID" value="PIR89607.1"/>
    <property type="molecule type" value="Genomic_DNA"/>
</dbReference>
<comment type="caution">
    <text evidence="1">The sequence shown here is derived from an EMBL/GenBank/DDBJ whole genome shotgun (WGS) entry which is preliminary data.</text>
</comment>
<evidence type="ECO:0000313" key="2">
    <source>
        <dbReference type="Proteomes" id="UP000231157"/>
    </source>
</evidence>
<gene>
    <name evidence="1" type="ORF">COU07_01785</name>
</gene>
<proteinExistence type="predicted"/>